<keyword evidence="1" id="KW-0812">Transmembrane</keyword>
<keyword evidence="1" id="KW-0472">Membrane</keyword>
<keyword evidence="1" id="KW-1133">Transmembrane helix</keyword>
<organism evidence="2 3">
    <name type="scientific">Candidatus Woesebacteria bacterium GW2011_GWA1_39_8</name>
    <dbReference type="NCBI Taxonomy" id="1618552"/>
    <lineage>
        <taxon>Bacteria</taxon>
        <taxon>Candidatus Woeseibacteriota</taxon>
    </lineage>
</organism>
<gene>
    <name evidence="2" type="ORF">UT61_C0042G0006</name>
</gene>
<comment type="caution">
    <text evidence="2">The sequence shown here is derived from an EMBL/GenBank/DDBJ whole genome shotgun (WGS) entry which is preliminary data.</text>
</comment>
<sequence length="88" mass="9963">MDSKKFVKDLRHYIPLVSIVLVALVGFILFSYDRAFQTFLVIAVAAAYVAWGIVHHHIHKDLHLSVIIEYVVIATLGLVIVFSLLFRA</sequence>
<feature type="transmembrane region" description="Helical" evidence="1">
    <location>
        <begin position="12"/>
        <end position="30"/>
    </location>
</feature>
<evidence type="ECO:0000256" key="1">
    <source>
        <dbReference type="SAM" id="Phobius"/>
    </source>
</evidence>
<dbReference type="EMBL" id="LBXL01000042">
    <property type="protein sequence ID" value="KKR28771.1"/>
    <property type="molecule type" value="Genomic_DNA"/>
</dbReference>
<evidence type="ECO:0000313" key="2">
    <source>
        <dbReference type="EMBL" id="KKR28771.1"/>
    </source>
</evidence>
<reference evidence="2 3" key="1">
    <citation type="journal article" date="2015" name="Nature">
        <title>rRNA introns, odd ribosomes, and small enigmatic genomes across a large radiation of phyla.</title>
        <authorList>
            <person name="Brown C.T."/>
            <person name="Hug L.A."/>
            <person name="Thomas B.C."/>
            <person name="Sharon I."/>
            <person name="Castelle C.J."/>
            <person name="Singh A."/>
            <person name="Wilkins M.J."/>
            <person name="Williams K.H."/>
            <person name="Banfield J.F."/>
        </authorList>
    </citation>
    <scope>NUCLEOTIDE SEQUENCE [LARGE SCALE GENOMIC DNA]</scope>
</reference>
<accession>A0A0G0PUJ7</accession>
<evidence type="ECO:0000313" key="3">
    <source>
        <dbReference type="Proteomes" id="UP000034793"/>
    </source>
</evidence>
<proteinExistence type="predicted"/>
<feature type="transmembrane region" description="Helical" evidence="1">
    <location>
        <begin position="66"/>
        <end position="86"/>
    </location>
</feature>
<dbReference type="AlphaFoldDB" id="A0A0G0PUJ7"/>
<feature type="transmembrane region" description="Helical" evidence="1">
    <location>
        <begin position="36"/>
        <end position="54"/>
    </location>
</feature>
<protein>
    <submittedName>
        <fullName evidence="2">Uncharacterized protein</fullName>
    </submittedName>
</protein>
<dbReference type="Proteomes" id="UP000034793">
    <property type="component" value="Unassembled WGS sequence"/>
</dbReference>
<name>A0A0G0PUJ7_9BACT</name>